<feature type="domain" description="Dienelactone hydrolase" evidence="1">
    <location>
        <begin position="53"/>
        <end position="271"/>
    </location>
</feature>
<dbReference type="EMBL" id="KV429049">
    <property type="protein sequence ID" value="KZT70801.1"/>
    <property type="molecule type" value="Genomic_DNA"/>
</dbReference>
<organism evidence="2 3">
    <name type="scientific">Daedalea quercina L-15889</name>
    <dbReference type="NCBI Taxonomy" id="1314783"/>
    <lineage>
        <taxon>Eukaryota</taxon>
        <taxon>Fungi</taxon>
        <taxon>Dikarya</taxon>
        <taxon>Basidiomycota</taxon>
        <taxon>Agaricomycotina</taxon>
        <taxon>Agaricomycetes</taxon>
        <taxon>Polyporales</taxon>
        <taxon>Fomitopsis</taxon>
    </lineage>
</organism>
<evidence type="ECO:0000313" key="3">
    <source>
        <dbReference type="Proteomes" id="UP000076727"/>
    </source>
</evidence>
<gene>
    <name evidence="2" type="ORF">DAEQUDRAFT_708077</name>
</gene>
<accession>A0A165RIM5</accession>
<dbReference type="AlphaFoldDB" id="A0A165RIM5"/>
<keyword evidence="3" id="KW-1185">Reference proteome</keyword>
<keyword evidence="2" id="KW-0378">Hydrolase</keyword>
<evidence type="ECO:0000313" key="2">
    <source>
        <dbReference type="EMBL" id="KZT70801.1"/>
    </source>
</evidence>
<dbReference type="PANTHER" id="PTHR17630">
    <property type="entry name" value="DIENELACTONE HYDROLASE"/>
    <property type="match status" value="1"/>
</dbReference>
<dbReference type="Pfam" id="PF01738">
    <property type="entry name" value="DLH"/>
    <property type="match status" value="1"/>
</dbReference>
<name>A0A165RIM5_9APHY</name>
<sequence>MSTLYQWYVAPSSIRCLICSVRIHINCTNIDQLPGVRHEGTPEGKFEQIGGVECYVAMPPGDYDKSKAVLYFTDAFGIPLNNSKLLADTFAHNSYRTIIPDYMHGDPVPLDVFENPGQFDLKAWIGRHGEDVWKPDVDNVVAALKAEGVTRIGTTGYCYGGPAAFHLGISNTSTATVVTHPALLNPEVLERYRDESKVPLLINSCEVDEQFPLPLQAKADEILKNFAPGYEKTYWEGCTHGFAVRGDISDPKVKAAKEGVFGTTVKFFQKHL</sequence>
<protein>
    <submittedName>
        <fullName evidence="2">Alpha/beta-hydrolase</fullName>
    </submittedName>
</protein>
<evidence type="ECO:0000259" key="1">
    <source>
        <dbReference type="Pfam" id="PF01738"/>
    </source>
</evidence>
<reference evidence="2 3" key="1">
    <citation type="journal article" date="2016" name="Mol. Biol. Evol.">
        <title>Comparative Genomics of Early-Diverging Mushroom-Forming Fungi Provides Insights into the Origins of Lignocellulose Decay Capabilities.</title>
        <authorList>
            <person name="Nagy L.G."/>
            <person name="Riley R."/>
            <person name="Tritt A."/>
            <person name="Adam C."/>
            <person name="Daum C."/>
            <person name="Floudas D."/>
            <person name="Sun H."/>
            <person name="Yadav J.S."/>
            <person name="Pangilinan J."/>
            <person name="Larsson K.H."/>
            <person name="Matsuura K."/>
            <person name="Barry K."/>
            <person name="Labutti K."/>
            <person name="Kuo R."/>
            <person name="Ohm R.A."/>
            <person name="Bhattacharya S.S."/>
            <person name="Shirouzu T."/>
            <person name="Yoshinaga Y."/>
            <person name="Martin F.M."/>
            <person name="Grigoriev I.V."/>
            <person name="Hibbett D.S."/>
        </authorList>
    </citation>
    <scope>NUCLEOTIDE SEQUENCE [LARGE SCALE GENOMIC DNA]</scope>
    <source>
        <strain evidence="2 3">L-15889</strain>
    </source>
</reference>
<dbReference type="Proteomes" id="UP000076727">
    <property type="component" value="Unassembled WGS sequence"/>
</dbReference>
<dbReference type="InterPro" id="IPR029058">
    <property type="entry name" value="AB_hydrolase_fold"/>
</dbReference>
<proteinExistence type="predicted"/>
<dbReference type="Gene3D" id="3.40.50.1820">
    <property type="entry name" value="alpha/beta hydrolase"/>
    <property type="match status" value="1"/>
</dbReference>
<dbReference type="GO" id="GO:0016787">
    <property type="term" value="F:hydrolase activity"/>
    <property type="evidence" value="ECO:0007669"/>
    <property type="project" value="UniProtKB-KW"/>
</dbReference>
<dbReference type="InterPro" id="IPR002925">
    <property type="entry name" value="Dienelactn_hydro"/>
</dbReference>
<dbReference type="STRING" id="1314783.A0A165RIM5"/>
<dbReference type="PANTHER" id="PTHR17630:SF44">
    <property type="entry name" value="PROTEIN AIM2"/>
    <property type="match status" value="1"/>
</dbReference>
<dbReference type="SUPFAM" id="SSF53474">
    <property type="entry name" value="alpha/beta-Hydrolases"/>
    <property type="match status" value="1"/>
</dbReference>
<dbReference type="OrthoDB" id="17560at2759"/>